<name>A0A291L9V1_9CAUD</name>
<evidence type="ECO:0000313" key="1">
    <source>
        <dbReference type="EMBL" id="ATI15622.1"/>
    </source>
</evidence>
<dbReference type="CDD" id="cd00118">
    <property type="entry name" value="LysM"/>
    <property type="match status" value="1"/>
</dbReference>
<keyword evidence="2" id="KW-1185">Reference proteome</keyword>
<accession>A0A291L9V1</accession>
<organism evidence="1 2">
    <name type="scientific">Bordetella phage vB_BbrM_PHB04</name>
    <dbReference type="NCBI Taxonomy" id="2029657"/>
    <lineage>
        <taxon>Viruses</taxon>
        <taxon>Duplodnaviria</taxon>
        <taxon>Heunggongvirae</taxon>
        <taxon>Uroviricota</taxon>
        <taxon>Caudoviricetes</taxon>
        <taxon>Phabquatrovirus</taxon>
        <taxon>Phabquatrovirus PHB04</taxon>
    </lineage>
</organism>
<dbReference type="InterPro" id="IPR018392">
    <property type="entry name" value="LysM"/>
</dbReference>
<dbReference type="RefSeq" id="YP_009792670.1">
    <property type="nucleotide sequence ID" value="NC_047861.1"/>
</dbReference>
<dbReference type="SUPFAM" id="SSF160719">
    <property type="entry name" value="gpW/gp25-like"/>
    <property type="match status" value="1"/>
</dbReference>
<reference evidence="1 2" key="1">
    <citation type="submission" date="2017-08" db="EMBL/GenBank/DDBJ databases">
        <title>Complete genome sequence of a novel bacteriophage infecting Bordetella bronchiseptica.</title>
        <authorList>
            <person name="Chen Y."/>
            <person name="Song J."/>
            <person name="Wu B."/>
        </authorList>
    </citation>
    <scope>NUCLEOTIDE SEQUENCE [LARGE SCALE GENOMIC DNA]</scope>
</reference>
<dbReference type="Gene3D" id="3.10.450.40">
    <property type="match status" value="1"/>
</dbReference>
<dbReference type="Proteomes" id="UP000228765">
    <property type="component" value="Segment"/>
</dbReference>
<protein>
    <submittedName>
        <fullName evidence="1">Baseplate assembly protein W</fullName>
    </submittedName>
</protein>
<dbReference type="EMBL" id="MF663786">
    <property type="protein sequence ID" value="ATI15622.1"/>
    <property type="molecule type" value="Genomic_DNA"/>
</dbReference>
<proteinExistence type="predicted"/>
<dbReference type="GeneID" id="54982878"/>
<dbReference type="KEGG" id="vg:54982878"/>
<evidence type="ECO:0000313" key="2">
    <source>
        <dbReference type="Proteomes" id="UP000228765"/>
    </source>
</evidence>
<sequence>MTTPFSRPMYGFRFEETRRGDTLKAIAARTLGDAGRWHELIAFNKLVPPYITDDPAQVKPGVILTGELLLVPAPAPAVTTSTDPQEVFQRDIRLENGMLAVDGGDFLVAAGRENFTQAIRNRVETETGELIHHMDYGNRTRRLLGAVNGPTASLLAAQYTRSAVLADPRVRRVVSATAEVIGDVVNVGVKVEPVSGQPAQIEANP</sequence>